<sequence>MAGYSILETKIDIPQDEIDHFRQMLTITRFPALPIVPGADEDRSTYGTKLSDFKDAKERLLNFDWRKFEAEMNRKDVFYGNISSSKLKVHSEFSAIMRSKRADAIPLLILHGWPFSFWEYKYLIEPLTNPPAEQPAFHVVLPSLPGIFLSSIIPNKQHSTPDVARVFNTLMVDVLGYQTYGAHGGDFGAINLRQVQLNHADTCELIHFTGFPAPRPAGFTDSDMANLDEVDKRVLGKSVAFQTLGLGYLHMQTTEVATLGYALYDGVGMVSWVVSKYRSLMSSCKVPEEKHEQVWMDQLVNVLLYQYTHSSHTSMLMYKQSGRKYIFEAFGKQPNKQGCPMGISSFDGEIMLAPQPWIKAAGNLIYYKHHPEGGGHIPALVLPEELIEDLREFFAANWTGSSRLASHL</sequence>
<feature type="domain" description="Epoxide hydrolase N-terminal" evidence="5">
    <location>
        <begin position="8"/>
        <end position="120"/>
    </location>
</feature>
<dbReference type="AlphaFoldDB" id="A0A067NWG7"/>
<dbReference type="InterPro" id="IPR016292">
    <property type="entry name" value="Epoxide_hydrolase"/>
</dbReference>
<dbReference type="PANTHER" id="PTHR21661:SF35">
    <property type="entry name" value="EPOXIDE HYDROLASE"/>
    <property type="match status" value="1"/>
</dbReference>
<dbReference type="InterPro" id="IPR000639">
    <property type="entry name" value="Epox_hydrolase-like"/>
</dbReference>
<name>A0A067NWG7_PLEO1</name>
<feature type="active site" description="Proton acceptor" evidence="4">
    <location>
        <position position="376"/>
    </location>
</feature>
<keyword evidence="3" id="KW-0378">Hydrolase</keyword>
<organism evidence="6 7">
    <name type="scientific">Pleurotus ostreatus (strain PC15)</name>
    <name type="common">Oyster mushroom</name>
    <dbReference type="NCBI Taxonomy" id="1137138"/>
    <lineage>
        <taxon>Eukaryota</taxon>
        <taxon>Fungi</taxon>
        <taxon>Dikarya</taxon>
        <taxon>Basidiomycota</taxon>
        <taxon>Agaricomycotina</taxon>
        <taxon>Agaricomycetes</taxon>
        <taxon>Agaricomycetidae</taxon>
        <taxon>Agaricales</taxon>
        <taxon>Pleurotineae</taxon>
        <taxon>Pleurotaceae</taxon>
        <taxon>Pleurotus</taxon>
    </lineage>
</organism>
<evidence type="ECO:0000256" key="1">
    <source>
        <dbReference type="ARBA" id="ARBA00010088"/>
    </source>
</evidence>
<evidence type="ECO:0000313" key="7">
    <source>
        <dbReference type="Proteomes" id="UP000027073"/>
    </source>
</evidence>
<protein>
    <recommendedName>
        <fullName evidence="5">Epoxide hydrolase N-terminal domain-containing protein</fullName>
    </recommendedName>
</protein>
<dbReference type="EMBL" id="KL198008">
    <property type="protein sequence ID" value="KDQ27971.1"/>
    <property type="molecule type" value="Genomic_DNA"/>
</dbReference>
<dbReference type="Gene3D" id="3.40.50.1820">
    <property type="entry name" value="alpha/beta hydrolase"/>
    <property type="match status" value="1"/>
</dbReference>
<evidence type="ECO:0000259" key="5">
    <source>
        <dbReference type="Pfam" id="PF06441"/>
    </source>
</evidence>
<dbReference type="Pfam" id="PF06441">
    <property type="entry name" value="EHN"/>
    <property type="match status" value="1"/>
</dbReference>
<feature type="active site" description="Proton donor" evidence="4">
    <location>
        <position position="318"/>
    </location>
</feature>
<dbReference type="PRINTS" id="PR00412">
    <property type="entry name" value="EPOXHYDRLASE"/>
</dbReference>
<dbReference type="GO" id="GO:0004301">
    <property type="term" value="F:epoxide hydrolase activity"/>
    <property type="evidence" value="ECO:0007669"/>
    <property type="project" value="TreeGrafter"/>
</dbReference>
<dbReference type="Proteomes" id="UP000027073">
    <property type="component" value="Unassembled WGS sequence"/>
</dbReference>
<dbReference type="InterPro" id="IPR010497">
    <property type="entry name" value="Epoxide_hydro_N"/>
</dbReference>
<dbReference type="InParanoid" id="A0A067NWG7"/>
<dbReference type="PANTHER" id="PTHR21661">
    <property type="entry name" value="EPOXIDE HYDROLASE 1-RELATED"/>
    <property type="match status" value="1"/>
</dbReference>
<dbReference type="SUPFAM" id="SSF53474">
    <property type="entry name" value="alpha/beta-Hydrolases"/>
    <property type="match status" value="1"/>
</dbReference>
<dbReference type="VEuPathDB" id="FungiDB:PLEOSDRAFT_158157"/>
<dbReference type="GO" id="GO:0097176">
    <property type="term" value="P:epoxide metabolic process"/>
    <property type="evidence" value="ECO:0007669"/>
    <property type="project" value="TreeGrafter"/>
</dbReference>
<dbReference type="STRING" id="1137138.A0A067NWG7"/>
<comment type="similarity">
    <text evidence="1">Belongs to the peptidase S33 family.</text>
</comment>
<dbReference type="OrthoDB" id="7130006at2759"/>
<evidence type="ECO:0000256" key="2">
    <source>
        <dbReference type="ARBA" id="ARBA00022797"/>
    </source>
</evidence>
<accession>A0A067NWG7</accession>
<evidence type="ECO:0000256" key="3">
    <source>
        <dbReference type="ARBA" id="ARBA00022801"/>
    </source>
</evidence>
<evidence type="ECO:0000256" key="4">
    <source>
        <dbReference type="PIRSR" id="PIRSR001112-1"/>
    </source>
</evidence>
<gene>
    <name evidence="6" type="ORF">PLEOSDRAFT_158157</name>
</gene>
<proteinExistence type="inferred from homology"/>
<dbReference type="HOGENOM" id="CLU_019414_0_2_1"/>
<reference evidence="7" key="1">
    <citation type="journal article" date="2014" name="Proc. Natl. Acad. Sci. U.S.A.">
        <title>Extensive sampling of basidiomycete genomes demonstrates inadequacy of the white-rot/brown-rot paradigm for wood decay fungi.</title>
        <authorList>
            <person name="Riley R."/>
            <person name="Salamov A.A."/>
            <person name="Brown D.W."/>
            <person name="Nagy L.G."/>
            <person name="Floudas D."/>
            <person name="Held B.W."/>
            <person name="Levasseur A."/>
            <person name="Lombard V."/>
            <person name="Morin E."/>
            <person name="Otillar R."/>
            <person name="Lindquist E.A."/>
            <person name="Sun H."/>
            <person name="LaButti K.M."/>
            <person name="Schmutz J."/>
            <person name="Jabbour D."/>
            <person name="Luo H."/>
            <person name="Baker S.E."/>
            <person name="Pisabarro A.G."/>
            <person name="Walton J.D."/>
            <person name="Blanchette R.A."/>
            <person name="Henrissat B."/>
            <person name="Martin F."/>
            <person name="Cullen D."/>
            <person name="Hibbett D.S."/>
            <person name="Grigoriev I.V."/>
        </authorList>
    </citation>
    <scope>NUCLEOTIDE SEQUENCE [LARGE SCALE GENOMIC DNA]</scope>
    <source>
        <strain evidence="7">PC15</strain>
    </source>
</reference>
<feature type="active site" description="Nucleophile" evidence="4">
    <location>
        <position position="186"/>
    </location>
</feature>
<evidence type="ECO:0000313" key="6">
    <source>
        <dbReference type="EMBL" id="KDQ27971.1"/>
    </source>
</evidence>
<keyword evidence="2" id="KW-0058">Aromatic hydrocarbons catabolism</keyword>
<dbReference type="InterPro" id="IPR029058">
    <property type="entry name" value="AB_hydrolase_fold"/>
</dbReference>
<dbReference type="PIRSF" id="PIRSF001112">
    <property type="entry name" value="Epoxide_hydrolase"/>
    <property type="match status" value="1"/>
</dbReference>